<dbReference type="InParanoid" id="K9TYG2"/>
<keyword evidence="8" id="KW-1185">Reference proteome</keyword>
<accession>K9TYG2</accession>
<evidence type="ECO:0000256" key="1">
    <source>
        <dbReference type="ARBA" id="ARBA00004141"/>
    </source>
</evidence>
<dbReference type="eggNOG" id="COG1836">
    <property type="taxonomic scope" value="Bacteria"/>
</dbReference>
<proteinExistence type="inferred from homology"/>
<dbReference type="PANTHER" id="PTHR13353">
    <property type="entry name" value="TRANSMEMBRANE PROTEIN 19"/>
    <property type="match status" value="1"/>
</dbReference>
<evidence type="ECO:0000256" key="4">
    <source>
        <dbReference type="ARBA" id="ARBA00022989"/>
    </source>
</evidence>
<dbReference type="PATRIC" id="fig|251229.3.peg.2258"/>
<gene>
    <name evidence="7" type="ORF">Chro_1907</name>
</gene>
<comment type="similarity">
    <text evidence="2">Belongs to the TMEM19 family.</text>
</comment>
<sequence>MTNNLSLMLSSSSFLNSVLVAVGVHTVLLGIAWIAPKKLLTPAGLLHALFLGVLLYLSVGWQGELVVVFYFLVGSAVTYIGMAQKEAEGIAEKRSGARGPENVWSSALTGALCAVGIAINSLSFANATTFVAHSSPIVSLLLLGFVASFSTKLSDTCATEVGKAYGQRTFLITTLQPVARGTEGAVSLEGTLAGVTGSVAIATLAWRLGLIDLRGILWCVIAAFIATNIESLIGATVEGKVSWLTHDVVNFLNTLIGAIAAILLALIWQLLVNG</sequence>
<feature type="transmembrane region" description="Helical" evidence="6">
    <location>
        <begin position="215"/>
        <end position="237"/>
    </location>
</feature>
<evidence type="ECO:0000313" key="7">
    <source>
        <dbReference type="EMBL" id="AFY87418.1"/>
    </source>
</evidence>
<dbReference type="Proteomes" id="UP000010384">
    <property type="component" value="Chromosome"/>
</dbReference>
<keyword evidence="5 6" id="KW-0472">Membrane</keyword>
<name>K9TYG2_CHRTP</name>
<dbReference type="HOGENOM" id="CLU_036918_0_1_3"/>
<dbReference type="KEGG" id="cthe:Chro_1907"/>
<dbReference type="InterPro" id="IPR002794">
    <property type="entry name" value="DUF92_TMEM19"/>
</dbReference>
<reference evidence="7 8" key="1">
    <citation type="submission" date="2012-06" db="EMBL/GenBank/DDBJ databases">
        <title>Finished chromosome of genome of Chroococcidiopsis thermalis PCC 7203.</title>
        <authorList>
            <consortium name="US DOE Joint Genome Institute"/>
            <person name="Gugger M."/>
            <person name="Coursin T."/>
            <person name="Rippka R."/>
            <person name="Tandeau De Marsac N."/>
            <person name="Huntemann M."/>
            <person name="Wei C.-L."/>
            <person name="Han J."/>
            <person name="Detter J.C."/>
            <person name="Han C."/>
            <person name="Tapia R."/>
            <person name="Davenport K."/>
            <person name="Daligault H."/>
            <person name="Erkkila T."/>
            <person name="Gu W."/>
            <person name="Munk A.C.C."/>
            <person name="Teshima H."/>
            <person name="Xu Y."/>
            <person name="Chain P."/>
            <person name="Chen A."/>
            <person name="Krypides N."/>
            <person name="Mavromatis K."/>
            <person name="Markowitz V."/>
            <person name="Szeto E."/>
            <person name="Ivanova N."/>
            <person name="Mikhailova N."/>
            <person name="Ovchinnikova G."/>
            <person name="Pagani I."/>
            <person name="Pati A."/>
            <person name="Goodwin L."/>
            <person name="Peters L."/>
            <person name="Pitluck S."/>
            <person name="Woyke T."/>
            <person name="Kerfeld C."/>
        </authorList>
    </citation>
    <scope>NUCLEOTIDE SEQUENCE [LARGE SCALE GENOMIC DNA]</scope>
    <source>
        <strain evidence="7 8">PCC 7203</strain>
    </source>
</reference>
<feature type="transmembrane region" description="Helical" evidence="6">
    <location>
        <begin position="14"/>
        <end position="34"/>
    </location>
</feature>
<feature type="transmembrane region" description="Helical" evidence="6">
    <location>
        <begin position="65"/>
        <end position="82"/>
    </location>
</feature>
<dbReference type="EMBL" id="CP003597">
    <property type="protein sequence ID" value="AFY87418.1"/>
    <property type="molecule type" value="Genomic_DNA"/>
</dbReference>
<keyword evidence="4 6" id="KW-1133">Transmembrane helix</keyword>
<evidence type="ECO:0000313" key="8">
    <source>
        <dbReference type="Proteomes" id="UP000010384"/>
    </source>
</evidence>
<evidence type="ECO:0000256" key="6">
    <source>
        <dbReference type="SAM" id="Phobius"/>
    </source>
</evidence>
<dbReference type="PANTHER" id="PTHR13353:SF5">
    <property type="entry name" value="TRANSMEMBRANE PROTEIN 19"/>
    <property type="match status" value="1"/>
</dbReference>
<comment type="subcellular location">
    <subcellularLocation>
        <location evidence="1">Membrane</location>
        <topology evidence="1">Multi-pass membrane protein</topology>
    </subcellularLocation>
</comment>
<evidence type="ECO:0008006" key="9">
    <source>
        <dbReference type="Google" id="ProtNLM"/>
    </source>
</evidence>
<feature type="transmembrane region" description="Helical" evidence="6">
    <location>
        <begin position="39"/>
        <end position="59"/>
    </location>
</feature>
<feature type="transmembrane region" description="Helical" evidence="6">
    <location>
        <begin position="130"/>
        <end position="149"/>
    </location>
</feature>
<dbReference type="STRING" id="251229.Chro_1907"/>
<feature type="transmembrane region" description="Helical" evidence="6">
    <location>
        <begin position="103"/>
        <end position="124"/>
    </location>
</feature>
<evidence type="ECO:0000256" key="2">
    <source>
        <dbReference type="ARBA" id="ARBA00009012"/>
    </source>
</evidence>
<evidence type="ECO:0000256" key="5">
    <source>
        <dbReference type="ARBA" id="ARBA00023136"/>
    </source>
</evidence>
<organism evidence="7 8">
    <name type="scientific">Chroococcidiopsis thermalis (strain PCC 7203)</name>
    <dbReference type="NCBI Taxonomy" id="251229"/>
    <lineage>
        <taxon>Bacteria</taxon>
        <taxon>Bacillati</taxon>
        <taxon>Cyanobacteriota</taxon>
        <taxon>Cyanophyceae</taxon>
        <taxon>Chroococcidiopsidales</taxon>
        <taxon>Chroococcidiopsidaceae</taxon>
        <taxon>Chroococcidiopsis</taxon>
    </lineage>
</organism>
<protein>
    <recommendedName>
        <fullName evidence="9">TIGR00297 family protein</fullName>
    </recommendedName>
</protein>
<dbReference type="NCBIfam" id="TIGR00297">
    <property type="entry name" value="TIGR00297 family protein"/>
    <property type="match status" value="1"/>
</dbReference>
<feature type="transmembrane region" description="Helical" evidence="6">
    <location>
        <begin position="190"/>
        <end position="209"/>
    </location>
</feature>
<keyword evidence="3 6" id="KW-0812">Transmembrane</keyword>
<dbReference type="GO" id="GO:0016020">
    <property type="term" value="C:membrane"/>
    <property type="evidence" value="ECO:0007669"/>
    <property type="project" value="UniProtKB-SubCell"/>
</dbReference>
<dbReference type="Pfam" id="PF01940">
    <property type="entry name" value="DUF92"/>
    <property type="match status" value="1"/>
</dbReference>
<feature type="transmembrane region" description="Helical" evidence="6">
    <location>
        <begin position="249"/>
        <end position="271"/>
    </location>
</feature>
<dbReference type="AlphaFoldDB" id="K9TYG2"/>
<evidence type="ECO:0000256" key="3">
    <source>
        <dbReference type="ARBA" id="ARBA00022692"/>
    </source>
</evidence>